<evidence type="ECO:0000259" key="1">
    <source>
        <dbReference type="Pfam" id="PF14111"/>
    </source>
</evidence>
<dbReference type="EMBL" id="JBBPBN010000048">
    <property type="protein sequence ID" value="KAK8993602.1"/>
    <property type="molecule type" value="Genomic_DNA"/>
</dbReference>
<gene>
    <name evidence="2" type="ORF">V6N11_007829</name>
</gene>
<organism evidence="2 3">
    <name type="scientific">Hibiscus sabdariffa</name>
    <name type="common">roselle</name>
    <dbReference type="NCBI Taxonomy" id="183260"/>
    <lineage>
        <taxon>Eukaryota</taxon>
        <taxon>Viridiplantae</taxon>
        <taxon>Streptophyta</taxon>
        <taxon>Embryophyta</taxon>
        <taxon>Tracheophyta</taxon>
        <taxon>Spermatophyta</taxon>
        <taxon>Magnoliopsida</taxon>
        <taxon>eudicotyledons</taxon>
        <taxon>Gunneridae</taxon>
        <taxon>Pentapetalae</taxon>
        <taxon>rosids</taxon>
        <taxon>malvids</taxon>
        <taxon>Malvales</taxon>
        <taxon>Malvaceae</taxon>
        <taxon>Malvoideae</taxon>
        <taxon>Hibiscus</taxon>
    </lineage>
</organism>
<accession>A0ABR2PZG3</accession>
<name>A0ABR2PZG3_9ROSI</name>
<dbReference type="InterPro" id="IPR025558">
    <property type="entry name" value="DUF4283"/>
</dbReference>
<dbReference type="Proteomes" id="UP001396334">
    <property type="component" value="Unassembled WGS sequence"/>
</dbReference>
<dbReference type="InterPro" id="IPR040256">
    <property type="entry name" value="At4g02000-like"/>
</dbReference>
<dbReference type="PANTHER" id="PTHR31286">
    <property type="entry name" value="GLYCINE-RICH CELL WALL STRUCTURAL PROTEIN 1.8-LIKE"/>
    <property type="match status" value="1"/>
</dbReference>
<evidence type="ECO:0000313" key="3">
    <source>
        <dbReference type="Proteomes" id="UP001396334"/>
    </source>
</evidence>
<comment type="caution">
    <text evidence="2">The sequence shown here is derived from an EMBL/GenBank/DDBJ whole genome shotgun (WGS) entry which is preliminary data.</text>
</comment>
<protein>
    <recommendedName>
        <fullName evidence="1">DUF4283 domain-containing protein</fullName>
    </recommendedName>
</protein>
<feature type="domain" description="DUF4283" evidence="1">
    <location>
        <begin position="2"/>
        <end position="47"/>
    </location>
</feature>
<dbReference type="PANTHER" id="PTHR31286:SF173">
    <property type="entry name" value="DUF4283 DOMAIN-CONTAINING PROTEIN"/>
    <property type="match status" value="1"/>
</dbReference>
<keyword evidence="3" id="KW-1185">Reference proteome</keyword>
<dbReference type="Pfam" id="PF14111">
    <property type="entry name" value="DUF4283"/>
    <property type="match status" value="1"/>
</dbReference>
<reference evidence="2 3" key="1">
    <citation type="journal article" date="2024" name="G3 (Bethesda)">
        <title>Genome assembly of Hibiscus sabdariffa L. provides insights into metabolisms of medicinal natural products.</title>
        <authorList>
            <person name="Kim T."/>
        </authorList>
    </citation>
    <scope>NUCLEOTIDE SEQUENCE [LARGE SCALE GENOMIC DNA]</scope>
    <source>
        <strain evidence="2">TK-2024</strain>
        <tissue evidence="2">Old leaves</tissue>
    </source>
</reference>
<evidence type="ECO:0000313" key="2">
    <source>
        <dbReference type="EMBL" id="KAK8993602.1"/>
    </source>
</evidence>
<proteinExistence type="predicted"/>
<sequence length="146" mass="16820">MDIENGYFLATFRSHEDYLTVLAYGPWTNFGHYLTVEPWTPDFSPSQPFPSKVIALIQLLELPTTLYKHLLIEEIENCIGPVTHIDYQTESGCWSRFTRMAIRIDLNKPLVSKLLDNGRIQVVEYESLPTIYFNCGKYGHVSETCP</sequence>